<evidence type="ECO:0000256" key="4">
    <source>
        <dbReference type="ARBA" id="ARBA00023016"/>
    </source>
</evidence>
<keyword evidence="2 6" id="KW-0547">Nucleotide-binding</keyword>
<evidence type="ECO:0000256" key="1">
    <source>
        <dbReference type="ARBA" id="ARBA00007381"/>
    </source>
</evidence>
<dbReference type="Gene3D" id="3.90.640.10">
    <property type="entry name" value="Actin, Chain A, domain 4"/>
    <property type="match status" value="1"/>
</dbReference>
<keyword evidence="9" id="KW-1185">Reference proteome</keyword>
<dbReference type="GO" id="GO:0140662">
    <property type="term" value="F:ATP-dependent protein folding chaperone"/>
    <property type="evidence" value="ECO:0007669"/>
    <property type="project" value="InterPro"/>
</dbReference>
<dbReference type="RefSeq" id="WP_141892636.1">
    <property type="nucleotide sequence ID" value="NZ_BAABLH010000001.1"/>
</dbReference>
<comment type="similarity">
    <text evidence="1 6">Belongs to the heat shock protein 70 family.</text>
</comment>
<feature type="compositionally biased region" description="Pro residues" evidence="7">
    <location>
        <begin position="561"/>
        <end position="635"/>
    </location>
</feature>
<dbReference type="Pfam" id="PF00012">
    <property type="entry name" value="HSP70"/>
    <property type="match status" value="1"/>
</dbReference>
<dbReference type="InterPro" id="IPR018181">
    <property type="entry name" value="Heat_shock_70_CS"/>
</dbReference>
<dbReference type="GO" id="GO:0005524">
    <property type="term" value="F:ATP binding"/>
    <property type="evidence" value="ECO:0007669"/>
    <property type="project" value="UniProtKB-KW"/>
</dbReference>
<dbReference type="PRINTS" id="PR00301">
    <property type="entry name" value="HEATSHOCK70"/>
</dbReference>
<evidence type="ECO:0000256" key="7">
    <source>
        <dbReference type="SAM" id="MobiDB-lite"/>
    </source>
</evidence>
<name>A0A543FJX3_9MICO</name>
<organism evidence="8 9">
    <name type="scientific">Microbacterium kyungheense</name>
    <dbReference type="NCBI Taxonomy" id="1263636"/>
    <lineage>
        <taxon>Bacteria</taxon>
        <taxon>Bacillati</taxon>
        <taxon>Actinomycetota</taxon>
        <taxon>Actinomycetes</taxon>
        <taxon>Micrococcales</taxon>
        <taxon>Microbacteriaceae</taxon>
        <taxon>Microbacterium</taxon>
    </lineage>
</organism>
<evidence type="ECO:0000256" key="5">
    <source>
        <dbReference type="ARBA" id="ARBA00023186"/>
    </source>
</evidence>
<evidence type="ECO:0000256" key="3">
    <source>
        <dbReference type="ARBA" id="ARBA00022840"/>
    </source>
</evidence>
<dbReference type="Proteomes" id="UP000320235">
    <property type="component" value="Unassembled WGS sequence"/>
</dbReference>
<dbReference type="EMBL" id="VFPE01000001">
    <property type="protein sequence ID" value="TQM34141.1"/>
    <property type="molecule type" value="Genomic_DNA"/>
</dbReference>
<keyword evidence="3 6" id="KW-0067">ATP-binding</keyword>
<dbReference type="PANTHER" id="PTHR19375">
    <property type="entry name" value="HEAT SHOCK PROTEIN 70KDA"/>
    <property type="match status" value="1"/>
</dbReference>
<dbReference type="AlphaFoldDB" id="A0A543FJX3"/>
<proteinExistence type="inferred from homology"/>
<keyword evidence="4" id="KW-0346">Stress response</keyword>
<evidence type="ECO:0000256" key="6">
    <source>
        <dbReference type="RuleBase" id="RU003322"/>
    </source>
</evidence>
<dbReference type="InterPro" id="IPR013126">
    <property type="entry name" value="Hsp_70_fam"/>
</dbReference>
<evidence type="ECO:0000313" key="8">
    <source>
        <dbReference type="EMBL" id="TQM34141.1"/>
    </source>
</evidence>
<reference evidence="8 9" key="1">
    <citation type="submission" date="2019-06" db="EMBL/GenBank/DDBJ databases">
        <title>Sequencing the genomes of 1000 actinobacteria strains.</title>
        <authorList>
            <person name="Klenk H.-P."/>
        </authorList>
    </citation>
    <scope>NUCLEOTIDE SEQUENCE [LARGE SCALE GENOMIC DNA]</scope>
    <source>
        <strain evidence="8 9">DSM 105492</strain>
    </source>
</reference>
<feature type="compositionally biased region" description="Basic and acidic residues" evidence="7">
    <location>
        <begin position="493"/>
        <end position="504"/>
    </location>
</feature>
<gene>
    <name evidence="8" type="ORF">FB391_0428</name>
</gene>
<feature type="region of interest" description="Disordered" evidence="7">
    <location>
        <begin position="449"/>
        <end position="635"/>
    </location>
</feature>
<evidence type="ECO:0000256" key="2">
    <source>
        <dbReference type="ARBA" id="ARBA00022741"/>
    </source>
</evidence>
<sequence>MSLRTYVLAVDVGTSRIAASIASVDAEGNIETTRFALGRQADSAPSAVFVCDEDLLFGEAAERRGLAQPERLIREFKRRIGDDVPVVAAGHRYAPEDLFARTVTWVVEAVAERQGTHPEAIIVTVPVAWGDYRRSLVTAALARESECRVELVSEPVAAAWHYESASPLPPGKVLAVYDLGGGTFDVALVGKDVDELRIIGTPTGIGDFGGADFDDLVLRTTVAAAGLTADELASDAGARVGLASLRRECIEAKEALSFDSEAAIPVLVAGSASSVRITRSEFEDLIGAGIERTIDVLHDSLETYDIGDRLDAILLTGGSSRIPRVAQLLSERFDVRIAVDADPKAIVALGASRVLIDRLTRTPGELVGLEDGAAAASALVVADAARPAASAHAAAGSSATSEPKRRRWFQRLPATTAMAGGALVLASGMVLLSSSTLGSASRIGLDTPAYADPRQAAPGTGQAVEAAASEQGPTAPEDEAVEPETRVANPRVDAPKKPAPDDRAPGTSVAPRAGNQVPAPGTTSPSANGDGGSAADGNGSSTSTSPEPDPTTDPASVADPAPVPSTDPDPGPTTDPEPAPAADPEPAPTPDPDPQPEPEPQPQPDPEPQPEPEPQTQPQPQPTPDPTPPSLPDPQ</sequence>
<dbReference type="PROSITE" id="PS01036">
    <property type="entry name" value="HSP70_3"/>
    <property type="match status" value="1"/>
</dbReference>
<dbReference type="SUPFAM" id="SSF53067">
    <property type="entry name" value="Actin-like ATPase domain"/>
    <property type="match status" value="2"/>
</dbReference>
<accession>A0A543FJX3</accession>
<dbReference type="OrthoDB" id="9766019at2"/>
<feature type="compositionally biased region" description="Low complexity" evidence="7">
    <location>
        <begin position="535"/>
        <end position="560"/>
    </location>
</feature>
<dbReference type="Gene3D" id="3.30.420.40">
    <property type="match status" value="2"/>
</dbReference>
<keyword evidence="5" id="KW-0143">Chaperone</keyword>
<protein>
    <submittedName>
        <fullName evidence="8">Hsp70 protein</fullName>
    </submittedName>
</protein>
<dbReference type="InterPro" id="IPR043129">
    <property type="entry name" value="ATPase_NBD"/>
</dbReference>
<evidence type="ECO:0000313" key="9">
    <source>
        <dbReference type="Proteomes" id="UP000320235"/>
    </source>
</evidence>
<comment type="caution">
    <text evidence="8">The sequence shown here is derived from an EMBL/GenBank/DDBJ whole genome shotgun (WGS) entry which is preliminary data.</text>
</comment>